<name>A0A6J4KZ30_9ACTN</name>
<feature type="non-terminal residue" evidence="2">
    <location>
        <position position="1"/>
    </location>
</feature>
<evidence type="ECO:0000313" key="2">
    <source>
        <dbReference type="EMBL" id="CAA9319593.1"/>
    </source>
</evidence>
<gene>
    <name evidence="2" type="ORF">AVDCRST_MAG16-715</name>
</gene>
<protein>
    <submittedName>
        <fullName evidence="2">Uncharacterized protein</fullName>
    </submittedName>
</protein>
<proteinExistence type="predicted"/>
<reference evidence="2" key="1">
    <citation type="submission" date="2020-02" db="EMBL/GenBank/DDBJ databases">
        <authorList>
            <person name="Meier V. D."/>
        </authorList>
    </citation>
    <scope>NUCLEOTIDE SEQUENCE</scope>
    <source>
        <strain evidence="2">AVDCRST_MAG16</strain>
    </source>
</reference>
<feature type="compositionally biased region" description="Basic and acidic residues" evidence="1">
    <location>
        <begin position="1"/>
        <end position="10"/>
    </location>
</feature>
<feature type="region of interest" description="Disordered" evidence="1">
    <location>
        <begin position="1"/>
        <end position="22"/>
    </location>
</feature>
<dbReference type="EMBL" id="CADCUE010000055">
    <property type="protein sequence ID" value="CAA9319593.1"/>
    <property type="molecule type" value="Genomic_DNA"/>
</dbReference>
<sequence>GSGQSDDRYHPQAGPQGADERCGALHGVRLAAVRLQRRPRLLHPHRGRAVEGPRAAAPV</sequence>
<feature type="region of interest" description="Disordered" evidence="1">
    <location>
        <begin position="39"/>
        <end position="59"/>
    </location>
</feature>
<accession>A0A6J4KZ30</accession>
<dbReference type="AlphaFoldDB" id="A0A6J4KZ30"/>
<evidence type="ECO:0000256" key="1">
    <source>
        <dbReference type="SAM" id="MobiDB-lite"/>
    </source>
</evidence>
<feature type="non-terminal residue" evidence="2">
    <location>
        <position position="59"/>
    </location>
</feature>
<organism evidence="2">
    <name type="scientific">uncultured Frankineae bacterium</name>
    <dbReference type="NCBI Taxonomy" id="437475"/>
    <lineage>
        <taxon>Bacteria</taxon>
        <taxon>Bacillati</taxon>
        <taxon>Actinomycetota</taxon>
        <taxon>Actinomycetes</taxon>
        <taxon>Frankiales</taxon>
        <taxon>environmental samples</taxon>
    </lineage>
</organism>